<gene>
    <name evidence="1" type="ORF">ACFFK0_03375</name>
</gene>
<evidence type="ECO:0000313" key="2">
    <source>
        <dbReference type="Proteomes" id="UP001589776"/>
    </source>
</evidence>
<comment type="caution">
    <text evidence="1">The sequence shown here is derived from an EMBL/GenBank/DDBJ whole genome shotgun (WGS) entry which is preliminary data.</text>
</comment>
<proteinExistence type="predicted"/>
<organism evidence="1 2">
    <name type="scientific">Paenibacillus chartarius</name>
    <dbReference type="NCBI Taxonomy" id="747481"/>
    <lineage>
        <taxon>Bacteria</taxon>
        <taxon>Bacillati</taxon>
        <taxon>Bacillota</taxon>
        <taxon>Bacilli</taxon>
        <taxon>Bacillales</taxon>
        <taxon>Paenibacillaceae</taxon>
        <taxon>Paenibacillus</taxon>
    </lineage>
</organism>
<sequence length="52" mass="5756">MKHILSKQVAEEAGITEPQAEKAVEAMVGYLKTRIPKETAAEIQNLFLADNE</sequence>
<name>A0ABV6DFS6_9BACL</name>
<accession>A0ABV6DFS6</accession>
<dbReference type="EMBL" id="JBHLWN010000019">
    <property type="protein sequence ID" value="MFC0211498.1"/>
    <property type="molecule type" value="Genomic_DNA"/>
</dbReference>
<protein>
    <recommendedName>
        <fullName evidence="3">DUF2267 domain-containing protein</fullName>
    </recommendedName>
</protein>
<dbReference type="RefSeq" id="WP_377468477.1">
    <property type="nucleotide sequence ID" value="NZ_JBHLWN010000019.1"/>
</dbReference>
<keyword evidence="2" id="KW-1185">Reference proteome</keyword>
<evidence type="ECO:0008006" key="3">
    <source>
        <dbReference type="Google" id="ProtNLM"/>
    </source>
</evidence>
<reference evidence="1 2" key="1">
    <citation type="submission" date="2024-09" db="EMBL/GenBank/DDBJ databases">
        <authorList>
            <person name="Sun Q."/>
            <person name="Mori K."/>
        </authorList>
    </citation>
    <scope>NUCLEOTIDE SEQUENCE [LARGE SCALE GENOMIC DNA]</scope>
    <source>
        <strain evidence="1 2">CCM 7759</strain>
    </source>
</reference>
<evidence type="ECO:0000313" key="1">
    <source>
        <dbReference type="EMBL" id="MFC0211498.1"/>
    </source>
</evidence>
<dbReference type="Proteomes" id="UP001589776">
    <property type="component" value="Unassembled WGS sequence"/>
</dbReference>